<keyword evidence="1" id="KW-0812">Transmembrane</keyword>
<protein>
    <submittedName>
        <fullName evidence="2 4">Uncharacterized protein</fullName>
    </submittedName>
</protein>
<dbReference type="WBParaSite" id="ECPE_0000906701-mRNA-1">
    <property type="protein sequence ID" value="ECPE_0000906701-mRNA-1"/>
    <property type="gene ID" value="ECPE_0000906701"/>
</dbReference>
<keyword evidence="1" id="KW-1133">Transmembrane helix</keyword>
<feature type="transmembrane region" description="Helical" evidence="1">
    <location>
        <begin position="51"/>
        <end position="72"/>
    </location>
</feature>
<name>A0A183AQ04_9TREM</name>
<feature type="transmembrane region" description="Helical" evidence="1">
    <location>
        <begin position="189"/>
        <end position="206"/>
    </location>
</feature>
<reference evidence="4" key="1">
    <citation type="submission" date="2016-06" db="UniProtKB">
        <authorList>
            <consortium name="WormBaseParasite"/>
        </authorList>
    </citation>
    <scope>IDENTIFICATION</scope>
</reference>
<evidence type="ECO:0000313" key="2">
    <source>
        <dbReference type="EMBL" id="VDP84645.1"/>
    </source>
</evidence>
<reference evidence="2 3" key="2">
    <citation type="submission" date="2018-11" db="EMBL/GenBank/DDBJ databases">
        <authorList>
            <consortium name="Pathogen Informatics"/>
        </authorList>
    </citation>
    <scope>NUCLEOTIDE SEQUENCE [LARGE SCALE GENOMIC DNA]</scope>
    <source>
        <strain evidence="2 3">Egypt</strain>
    </source>
</reference>
<dbReference type="AlphaFoldDB" id="A0A183AQ04"/>
<gene>
    <name evidence="2" type="ORF">ECPE_LOCUS9039</name>
</gene>
<dbReference type="Proteomes" id="UP000272942">
    <property type="component" value="Unassembled WGS sequence"/>
</dbReference>
<organism evidence="4">
    <name type="scientific">Echinostoma caproni</name>
    <dbReference type="NCBI Taxonomy" id="27848"/>
    <lineage>
        <taxon>Eukaryota</taxon>
        <taxon>Metazoa</taxon>
        <taxon>Spiralia</taxon>
        <taxon>Lophotrochozoa</taxon>
        <taxon>Platyhelminthes</taxon>
        <taxon>Trematoda</taxon>
        <taxon>Digenea</taxon>
        <taxon>Plagiorchiida</taxon>
        <taxon>Echinostomata</taxon>
        <taxon>Echinostomatoidea</taxon>
        <taxon>Echinostomatidae</taxon>
        <taxon>Echinostoma</taxon>
    </lineage>
</organism>
<evidence type="ECO:0000256" key="1">
    <source>
        <dbReference type="SAM" id="Phobius"/>
    </source>
</evidence>
<sequence>MSVHTEEIGGFVPKMTRSSLSRVSRFISHRESGPVAQLTLFSHKAYLEQMIMLLNIISIVICLAAFLAIPMLRIQLYTAKLEDCQEEHHENCYRLNQTISWPPYLFRSGLKSLSPLIGSALVYAKDNGTIDQIVDEAIEGLNERLMEYQITWPLDFSCCIAVIILDVIRRIRRIQNHLYDSAPMFGMSLMLFTMTFMRAVETYFYYNLLTSVSSILSEVNKAVKRQAVSQKETIPMMFCLEPPKIHFAVSMLGLFLSVLDITMILDYMDPV</sequence>
<keyword evidence="3" id="KW-1185">Reference proteome</keyword>
<dbReference type="OrthoDB" id="6247994at2759"/>
<evidence type="ECO:0000313" key="3">
    <source>
        <dbReference type="Proteomes" id="UP000272942"/>
    </source>
</evidence>
<evidence type="ECO:0000313" key="4">
    <source>
        <dbReference type="WBParaSite" id="ECPE_0000906701-mRNA-1"/>
    </source>
</evidence>
<keyword evidence="1" id="KW-0472">Membrane</keyword>
<dbReference type="EMBL" id="UZAN01046827">
    <property type="protein sequence ID" value="VDP84645.1"/>
    <property type="molecule type" value="Genomic_DNA"/>
</dbReference>
<accession>A0A183AQ04</accession>
<proteinExistence type="predicted"/>
<feature type="transmembrane region" description="Helical" evidence="1">
    <location>
        <begin position="245"/>
        <end position="265"/>
    </location>
</feature>